<gene>
    <name evidence="1" type="ORF">GCM10023350_28110</name>
</gene>
<keyword evidence="2" id="KW-1185">Reference proteome</keyword>
<reference evidence="2" key="1">
    <citation type="journal article" date="2019" name="Int. J. Syst. Evol. Microbiol.">
        <title>The Global Catalogue of Microorganisms (GCM) 10K type strain sequencing project: providing services to taxonomists for standard genome sequencing and annotation.</title>
        <authorList>
            <consortium name="The Broad Institute Genomics Platform"/>
            <consortium name="The Broad Institute Genome Sequencing Center for Infectious Disease"/>
            <person name="Wu L."/>
            <person name="Ma J."/>
        </authorList>
    </citation>
    <scope>NUCLEOTIDE SEQUENCE [LARGE SCALE GENOMIC DNA]</scope>
    <source>
        <strain evidence="2">JCM 18532</strain>
    </source>
</reference>
<sequence>MLLTVKSHQTEAALDDLEAGDVSTPTCERVLRAALARACVDGTDPVDDPRWLSLAGVRV</sequence>
<dbReference type="EMBL" id="BAABKN010000015">
    <property type="protein sequence ID" value="GAA4741833.1"/>
    <property type="molecule type" value="Genomic_DNA"/>
</dbReference>
<evidence type="ECO:0000313" key="1">
    <source>
        <dbReference type="EMBL" id="GAA4741833.1"/>
    </source>
</evidence>
<comment type="caution">
    <text evidence="1">The sequence shown here is derived from an EMBL/GenBank/DDBJ whole genome shotgun (WGS) entry which is preliminary data.</text>
</comment>
<dbReference type="Proteomes" id="UP001499882">
    <property type="component" value="Unassembled WGS sequence"/>
</dbReference>
<proteinExistence type="predicted"/>
<accession>A0ABP8Z0D1</accession>
<organism evidence="1 2">
    <name type="scientific">Nocardioides endophyticus</name>
    <dbReference type="NCBI Taxonomy" id="1353775"/>
    <lineage>
        <taxon>Bacteria</taxon>
        <taxon>Bacillati</taxon>
        <taxon>Actinomycetota</taxon>
        <taxon>Actinomycetes</taxon>
        <taxon>Propionibacteriales</taxon>
        <taxon>Nocardioidaceae</taxon>
        <taxon>Nocardioides</taxon>
    </lineage>
</organism>
<evidence type="ECO:0000313" key="2">
    <source>
        <dbReference type="Proteomes" id="UP001499882"/>
    </source>
</evidence>
<dbReference type="RefSeq" id="WP_345527418.1">
    <property type="nucleotide sequence ID" value="NZ_BAABKN010000015.1"/>
</dbReference>
<protein>
    <submittedName>
        <fullName evidence="1">Uncharacterized protein</fullName>
    </submittedName>
</protein>
<name>A0ABP8Z0D1_9ACTN</name>